<comment type="subunit">
    <text evidence="9">Component of the NuA4 histone acetyltransferase complex.</text>
</comment>
<comment type="function">
    <text evidence="9">Component of the NuA4 histone acetyltransferase complex which is involved in transcriptional activation of selected genes principally by acetylation of nucleosomal histone H4 and H2A. The NuA4 complex is also involved in DNA repair.</text>
</comment>
<keyword evidence="7 9" id="KW-0804">Transcription</keyword>
<evidence type="ECO:0000256" key="5">
    <source>
        <dbReference type="ARBA" id="ARBA00023015"/>
    </source>
</evidence>
<feature type="region of interest" description="Disordered" evidence="11">
    <location>
        <begin position="135"/>
        <end position="200"/>
    </location>
</feature>
<feature type="region of interest" description="Disordered" evidence="11">
    <location>
        <begin position="225"/>
        <end position="269"/>
    </location>
</feature>
<evidence type="ECO:0000256" key="11">
    <source>
        <dbReference type="SAM" id="MobiDB-lite"/>
    </source>
</evidence>
<feature type="compositionally biased region" description="Polar residues" evidence="11">
    <location>
        <begin position="364"/>
        <end position="373"/>
    </location>
</feature>
<evidence type="ECO:0000256" key="4">
    <source>
        <dbReference type="ARBA" id="ARBA00022853"/>
    </source>
</evidence>
<dbReference type="Proteomes" id="UP000284375">
    <property type="component" value="Unassembled WGS sequence"/>
</dbReference>
<proteinExistence type="inferred from homology"/>
<dbReference type="GO" id="GO:0006281">
    <property type="term" value="P:DNA repair"/>
    <property type="evidence" value="ECO:0007669"/>
    <property type="project" value="UniProtKB-UniRule"/>
</dbReference>
<evidence type="ECO:0000313" key="12">
    <source>
        <dbReference type="EMBL" id="ROW01547.1"/>
    </source>
</evidence>
<dbReference type="InterPro" id="IPR015418">
    <property type="entry name" value="Eaf6"/>
</dbReference>
<feature type="region of interest" description="Disordered" evidence="11">
    <location>
        <begin position="1"/>
        <end position="76"/>
    </location>
</feature>
<evidence type="ECO:0000256" key="6">
    <source>
        <dbReference type="ARBA" id="ARBA00023054"/>
    </source>
</evidence>
<protein>
    <recommendedName>
        <fullName evidence="3 9">Chromatin modification-related protein EAF6</fullName>
    </recommendedName>
</protein>
<keyword evidence="6 10" id="KW-0175">Coiled coil</keyword>
<name>A0A423WDP7_CYTCH</name>
<keyword evidence="8 9" id="KW-0539">Nucleus</keyword>
<dbReference type="GO" id="GO:0006325">
    <property type="term" value="P:chromatin organization"/>
    <property type="evidence" value="ECO:0007669"/>
    <property type="project" value="UniProtKB-KW"/>
</dbReference>
<feature type="compositionally biased region" description="Low complexity" evidence="11">
    <location>
        <begin position="149"/>
        <end position="159"/>
    </location>
</feature>
<gene>
    <name evidence="12" type="ORF">VSDG_01976</name>
</gene>
<comment type="similarity">
    <text evidence="2 9">Belongs to the EAF6 family.</text>
</comment>
<dbReference type="AlphaFoldDB" id="A0A423WDP7"/>
<feature type="compositionally biased region" description="Acidic residues" evidence="11">
    <location>
        <begin position="54"/>
        <end position="67"/>
    </location>
</feature>
<evidence type="ECO:0000256" key="1">
    <source>
        <dbReference type="ARBA" id="ARBA00004123"/>
    </source>
</evidence>
<evidence type="ECO:0000256" key="7">
    <source>
        <dbReference type="ARBA" id="ARBA00023163"/>
    </source>
</evidence>
<dbReference type="GO" id="GO:0005634">
    <property type="term" value="C:nucleus"/>
    <property type="evidence" value="ECO:0007669"/>
    <property type="project" value="UniProtKB-SubCell"/>
</dbReference>
<keyword evidence="9" id="KW-0227">DNA damage</keyword>
<keyword evidence="4 9" id="KW-0156">Chromatin regulator</keyword>
<reference evidence="12 13" key="1">
    <citation type="submission" date="2015-09" db="EMBL/GenBank/DDBJ databases">
        <title>Host preference determinants of Valsa canker pathogens revealed by comparative genomics.</title>
        <authorList>
            <person name="Yin Z."/>
            <person name="Huang L."/>
        </authorList>
    </citation>
    <scope>NUCLEOTIDE SEQUENCE [LARGE SCALE GENOMIC DNA]</scope>
    <source>
        <strain evidence="12 13">YSFL</strain>
    </source>
</reference>
<dbReference type="PANTHER" id="PTHR13476">
    <property type="entry name" value="CHROMATIN MODIFICATION-RELATED PROTEIN MEAF6"/>
    <property type="match status" value="1"/>
</dbReference>
<evidence type="ECO:0000256" key="9">
    <source>
        <dbReference type="RuleBase" id="RU368022"/>
    </source>
</evidence>
<keyword evidence="5 9" id="KW-0805">Transcription regulation</keyword>
<feature type="region of interest" description="Disordered" evidence="11">
    <location>
        <begin position="359"/>
        <end position="433"/>
    </location>
</feature>
<evidence type="ECO:0000313" key="13">
    <source>
        <dbReference type="Proteomes" id="UP000284375"/>
    </source>
</evidence>
<feature type="coiled-coil region" evidence="10">
    <location>
        <begin position="272"/>
        <end position="299"/>
    </location>
</feature>
<dbReference type="OrthoDB" id="440324at2759"/>
<evidence type="ECO:0000256" key="8">
    <source>
        <dbReference type="ARBA" id="ARBA00023242"/>
    </source>
</evidence>
<comment type="subcellular location">
    <subcellularLocation>
        <location evidence="1 9">Nucleus</location>
    </subcellularLocation>
</comment>
<dbReference type="Pfam" id="PF09340">
    <property type="entry name" value="NuA4"/>
    <property type="match status" value="1"/>
</dbReference>
<accession>A0A423WDP7</accession>
<feature type="compositionally biased region" description="Basic residues" evidence="11">
    <location>
        <begin position="186"/>
        <end position="199"/>
    </location>
</feature>
<feature type="compositionally biased region" description="Basic and acidic residues" evidence="11">
    <location>
        <begin position="29"/>
        <end position="53"/>
    </location>
</feature>
<keyword evidence="9" id="KW-0234">DNA repair</keyword>
<organism evidence="12 13">
    <name type="scientific">Cytospora chrysosperma</name>
    <name type="common">Cytospora canker fungus</name>
    <name type="synonym">Sphaeria chrysosperma</name>
    <dbReference type="NCBI Taxonomy" id="252740"/>
    <lineage>
        <taxon>Eukaryota</taxon>
        <taxon>Fungi</taxon>
        <taxon>Dikarya</taxon>
        <taxon>Ascomycota</taxon>
        <taxon>Pezizomycotina</taxon>
        <taxon>Sordariomycetes</taxon>
        <taxon>Sordariomycetidae</taxon>
        <taxon>Diaporthales</taxon>
        <taxon>Cytosporaceae</taxon>
        <taxon>Cytospora</taxon>
    </lineage>
</organism>
<evidence type="ECO:0000256" key="3">
    <source>
        <dbReference type="ARBA" id="ARBA00018504"/>
    </source>
</evidence>
<keyword evidence="13" id="KW-1185">Reference proteome</keyword>
<feature type="compositionally biased region" description="Gly residues" evidence="11">
    <location>
        <begin position="394"/>
        <end position="410"/>
    </location>
</feature>
<comment type="caution">
    <text evidence="12">The sequence shown here is derived from an EMBL/GenBank/DDBJ whole genome shotgun (WGS) entry which is preliminary data.</text>
</comment>
<dbReference type="EMBL" id="LJZO01000006">
    <property type="protein sequence ID" value="ROW01547.1"/>
    <property type="molecule type" value="Genomic_DNA"/>
</dbReference>
<evidence type="ECO:0000256" key="2">
    <source>
        <dbReference type="ARBA" id="ARBA00010916"/>
    </source>
</evidence>
<feature type="compositionally biased region" description="Basic and acidic residues" evidence="11">
    <location>
        <begin position="1"/>
        <end position="18"/>
    </location>
</feature>
<dbReference type="GO" id="GO:0035267">
    <property type="term" value="C:NuA4 histone acetyltransferase complex"/>
    <property type="evidence" value="ECO:0007669"/>
    <property type="project" value="UniProtKB-UniRule"/>
</dbReference>
<sequence>MSGEPPRKKTKLEPDLKKKSSLKNPPRAAAREDFDPPFPPEEKDDARDDRTSQEEDEQYEPDPDPEGNLEIAPGTRANTRLNTGYTSVFGQQIARAILIDLRGRSGLRIIALAGQQEQGIPTDITNTTTATIQQAVATHAQEQQRQHSRSSSRSSSSSSITDEYTPEDRSCATGVLHDDCDDDNKHHQRHYHSAIRRSHYTRDRHRDRNYRYEPWHYRVGRGQAEEEQDRALVSGERVSRIPSRQSRAVAMTENQAPGTAGGAEAPGGMPFYEQSRAELKEMLTKRRELAKKLAAIEDTIYTKETEYLESTPSGNVLVGFEPLIKGGTTAAAAAQRRKVAPLEHHRVFSRSSISYNANMAPDSAANTPGSSHAPTPVSSTFGGGGSGSSHPTPTGGGGSNSGKTGGGGGASSRKEKRKGLSVDVGGGDSESDVNLKKVRTNFGAVRK</sequence>
<dbReference type="STRING" id="252740.A0A423WDP7"/>
<evidence type="ECO:0000256" key="10">
    <source>
        <dbReference type="SAM" id="Coils"/>
    </source>
</evidence>